<evidence type="ECO:0000313" key="1">
    <source>
        <dbReference type="EMBL" id="RSL50920.1"/>
    </source>
</evidence>
<dbReference type="AlphaFoldDB" id="A0A428PCW8"/>
<keyword evidence="2" id="KW-1185">Reference proteome</keyword>
<reference evidence="1 2" key="1">
    <citation type="submission" date="2017-06" db="EMBL/GenBank/DDBJ databases">
        <title>Comparative genomic analysis of Ambrosia Fusariam Clade fungi.</title>
        <authorList>
            <person name="Stajich J.E."/>
            <person name="Carrillo J."/>
            <person name="Kijimoto T."/>
            <person name="Eskalen A."/>
            <person name="O'Donnell K."/>
            <person name="Kasson M."/>
        </authorList>
    </citation>
    <scope>NUCLEOTIDE SEQUENCE [LARGE SCALE GENOMIC DNA]</scope>
    <source>
        <strain evidence="1 2">NRRL62584</strain>
    </source>
</reference>
<dbReference type="Proteomes" id="UP000288168">
    <property type="component" value="Unassembled WGS sequence"/>
</dbReference>
<dbReference type="EMBL" id="NKCI01000156">
    <property type="protein sequence ID" value="RSL50920.1"/>
    <property type="molecule type" value="Genomic_DNA"/>
</dbReference>
<gene>
    <name evidence="1" type="ORF">CEP54_011689</name>
</gene>
<name>A0A428PCW8_9HYPO</name>
<proteinExistence type="predicted"/>
<evidence type="ECO:0000313" key="2">
    <source>
        <dbReference type="Proteomes" id="UP000288168"/>
    </source>
</evidence>
<protein>
    <submittedName>
        <fullName evidence="1">Uncharacterized protein</fullName>
    </submittedName>
</protein>
<sequence length="127" mass="14314">MRFSLGAAIPMAIAVPSQAIEERQTATTSIKITLHAHGVQYPHEELVPVDGHWHDLSENLNEWWWHAMDINTGIPENPPEVQTIKCSNRFWENGQPSMSEGTHVGINVSFDEIHIHGLCCWYEGETG</sequence>
<dbReference type="OrthoDB" id="10524082at2759"/>
<organism evidence="1 2">
    <name type="scientific">Fusarium duplospermum</name>
    <dbReference type="NCBI Taxonomy" id="1325734"/>
    <lineage>
        <taxon>Eukaryota</taxon>
        <taxon>Fungi</taxon>
        <taxon>Dikarya</taxon>
        <taxon>Ascomycota</taxon>
        <taxon>Pezizomycotina</taxon>
        <taxon>Sordariomycetes</taxon>
        <taxon>Hypocreomycetidae</taxon>
        <taxon>Hypocreales</taxon>
        <taxon>Nectriaceae</taxon>
        <taxon>Fusarium</taxon>
        <taxon>Fusarium solani species complex</taxon>
    </lineage>
</organism>
<accession>A0A428PCW8</accession>
<comment type="caution">
    <text evidence="1">The sequence shown here is derived from an EMBL/GenBank/DDBJ whole genome shotgun (WGS) entry which is preliminary data.</text>
</comment>